<evidence type="ECO:0000256" key="10">
    <source>
        <dbReference type="ARBA" id="ARBA00023170"/>
    </source>
</evidence>
<comment type="subcellular location">
    <subcellularLocation>
        <location evidence="1">Cell membrane</location>
        <topology evidence="1">Single-pass type I membrane protein</topology>
    </subcellularLocation>
</comment>
<dbReference type="Proteomes" id="UP001168877">
    <property type="component" value="Unassembled WGS sequence"/>
</dbReference>
<evidence type="ECO:0000256" key="11">
    <source>
        <dbReference type="ARBA" id="ARBA00023180"/>
    </source>
</evidence>
<keyword evidence="7" id="KW-0677">Repeat</keyword>
<dbReference type="SMART" id="SM00369">
    <property type="entry name" value="LRR_TYP"/>
    <property type="match status" value="4"/>
</dbReference>
<dbReference type="Pfam" id="PF13516">
    <property type="entry name" value="LRR_6"/>
    <property type="match status" value="1"/>
</dbReference>
<keyword evidence="11" id="KW-0325">Glycoprotein</keyword>
<dbReference type="Pfam" id="PF00560">
    <property type="entry name" value="LRR_1"/>
    <property type="match status" value="1"/>
</dbReference>
<dbReference type="Gene3D" id="3.80.10.10">
    <property type="entry name" value="Ribonuclease Inhibitor"/>
    <property type="match status" value="3"/>
</dbReference>
<dbReference type="GO" id="GO:0005886">
    <property type="term" value="C:plasma membrane"/>
    <property type="evidence" value="ECO:0007669"/>
    <property type="project" value="UniProtKB-SubCell"/>
</dbReference>
<evidence type="ECO:0000256" key="5">
    <source>
        <dbReference type="ARBA" id="ARBA00022692"/>
    </source>
</evidence>
<dbReference type="InterPro" id="IPR032675">
    <property type="entry name" value="LRR_dom_sf"/>
</dbReference>
<reference evidence="12" key="1">
    <citation type="journal article" date="2022" name="Plant J.">
        <title>Strategies of tolerance reflected in two North American maple genomes.</title>
        <authorList>
            <person name="McEvoy S.L."/>
            <person name="Sezen U.U."/>
            <person name="Trouern-Trend A."/>
            <person name="McMahon S.M."/>
            <person name="Schaberg P.G."/>
            <person name="Yang J."/>
            <person name="Wegrzyn J.L."/>
            <person name="Swenson N.G."/>
        </authorList>
    </citation>
    <scope>NUCLEOTIDE SEQUENCE</scope>
    <source>
        <strain evidence="12">NS2018</strain>
    </source>
</reference>
<proteinExistence type="inferred from homology"/>
<dbReference type="Pfam" id="PF13855">
    <property type="entry name" value="LRR_8"/>
    <property type="match status" value="2"/>
</dbReference>
<gene>
    <name evidence="12" type="ORF">LWI29_021907</name>
</gene>
<accession>A0AA39SFC7</accession>
<evidence type="ECO:0000256" key="6">
    <source>
        <dbReference type="ARBA" id="ARBA00022729"/>
    </source>
</evidence>
<keyword evidence="5" id="KW-0812">Transmembrane</keyword>
<organism evidence="12 13">
    <name type="scientific">Acer saccharum</name>
    <name type="common">Sugar maple</name>
    <dbReference type="NCBI Taxonomy" id="4024"/>
    <lineage>
        <taxon>Eukaryota</taxon>
        <taxon>Viridiplantae</taxon>
        <taxon>Streptophyta</taxon>
        <taxon>Embryophyta</taxon>
        <taxon>Tracheophyta</taxon>
        <taxon>Spermatophyta</taxon>
        <taxon>Magnoliopsida</taxon>
        <taxon>eudicotyledons</taxon>
        <taxon>Gunneridae</taxon>
        <taxon>Pentapetalae</taxon>
        <taxon>rosids</taxon>
        <taxon>malvids</taxon>
        <taxon>Sapindales</taxon>
        <taxon>Sapindaceae</taxon>
        <taxon>Hippocastanoideae</taxon>
        <taxon>Acereae</taxon>
        <taxon>Acer</taxon>
    </lineage>
</organism>
<evidence type="ECO:0000256" key="7">
    <source>
        <dbReference type="ARBA" id="ARBA00022737"/>
    </source>
</evidence>
<comment type="caution">
    <text evidence="12">The sequence shown here is derived from an EMBL/GenBank/DDBJ whole genome shotgun (WGS) entry which is preliminary data.</text>
</comment>
<dbReference type="AlphaFoldDB" id="A0AA39SFC7"/>
<keyword evidence="10" id="KW-0675">Receptor</keyword>
<comment type="similarity">
    <text evidence="2">Belongs to the RLP family.</text>
</comment>
<evidence type="ECO:0000256" key="3">
    <source>
        <dbReference type="ARBA" id="ARBA00022475"/>
    </source>
</evidence>
<dbReference type="SUPFAM" id="SSF52058">
    <property type="entry name" value="L domain-like"/>
    <property type="match status" value="1"/>
</dbReference>
<dbReference type="InterPro" id="IPR046956">
    <property type="entry name" value="RLP23-like"/>
</dbReference>
<dbReference type="InterPro" id="IPR003591">
    <property type="entry name" value="Leu-rich_rpt_typical-subtyp"/>
</dbReference>
<dbReference type="InterPro" id="IPR001611">
    <property type="entry name" value="Leu-rich_rpt"/>
</dbReference>
<evidence type="ECO:0000256" key="8">
    <source>
        <dbReference type="ARBA" id="ARBA00022989"/>
    </source>
</evidence>
<keyword evidence="4" id="KW-0433">Leucine-rich repeat</keyword>
<evidence type="ECO:0000256" key="1">
    <source>
        <dbReference type="ARBA" id="ARBA00004251"/>
    </source>
</evidence>
<dbReference type="EMBL" id="JAUESC010000381">
    <property type="protein sequence ID" value="KAK0590033.1"/>
    <property type="molecule type" value="Genomic_DNA"/>
</dbReference>
<keyword evidence="13" id="KW-1185">Reference proteome</keyword>
<keyword evidence="9" id="KW-0472">Membrane</keyword>
<evidence type="ECO:0000256" key="4">
    <source>
        <dbReference type="ARBA" id="ARBA00022614"/>
    </source>
</evidence>
<evidence type="ECO:0000256" key="2">
    <source>
        <dbReference type="ARBA" id="ARBA00009592"/>
    </source>
</evidence>
<dbReference type="PANTHER" id="PTHR48063">
    <property type="entry name" value="LRR RECEPTOR-LIKE KINASE"/>
    <property type="match status" value="1"/>
</dbReference>
<evidence type="ECO:0000313" key="13">
    <source>
        <dbReference type="Proteomes" id="UP001168877"/>
    </source>
</evidence>
<dbReference type="PANTHER" id="PTHR48063:SF101">
    <property type="entry name" value="LRR RECEPTOR-LIKE SERINE_THREONINE-PROTEIN KINASE FLS2"/>
    <property type="match status" value="1"/>
</dbReference>
<name>A0AA39SFC7_ACESA</name>
<evidence type="ECO:0000256" key="9">
    <source>
        <dbReference type="ARBA" id="ARBA00023136"/>
    </source>
</evidence>
<protein>
    <submittedName>
        <fullName evidence="12">Uncharacterized protein</fullName>
    </submittedName>
</protein>
<sequence>MSLAVLDLAFCGLTNSVYHWLFGLNTNLLVLDLSSNQLEGPIPDFAFRNMTSLMDLDLSLNQITAISKSFREMCSLKTLNLYYNNLTAQLPELFLDLSGCTRKTLKSLKLGGNNLSGSIPDITQFPSLRELQIFDNRLDGIFPEKFGQLSPLSTLNLDGNQIWGSLPDFSIFPLLRCLDISDNQLNGSISEGLRQLSKLEFLDLFGNSLHGMITEGHMSKLSGLMFMDFSFNSLSLNFTSDWFPPFQLEYIGLLNCKLGPHFPNGSKVKRFTNFLIFLVLEL</sequence>
<keyword evidence="3" id="KW-1003">Cell membrane</keyword>
<keyword evidence="6" id="KW-0732">Signal</keyword>
<reference evidence="12" key="2">
    <citation type="submission" date="2023-06" db="EMBL/GenBank/DDBJ databases">
        <authorList>
            <person name="Swenson N.G."/>
            <person name="Wegrzyn J.L."/>
            <person name="Mcevoy S.L."/>
        </authorList>
    </citation>
    <scope>NUCLEOTIDE SEQUENCE</scope>
    <source>
        <strain evidence="12">NS2018</strain>
        <tissue evidence="12">Leaf</tissue>
    </source>
</reference>
<evidence type="ECO:0000313" key="12">
    <source>
        <dbReference type="EMBL" id="KAK0590033.1"/>
    </source>
</evidence>
<keyword evidence="8" id="KW-1133">Transmembrane helix</keyword>